<dbReference type="NCBIfam" id="TIGR01046">
    <property type="entry name" value="uS10_euk_arch"/>
    <property type="match status" value="1"/>
</dbReference>
<dbReference type="GO" id="GO:0003735">
    <property type="term" value="F:structural constituent of ribosome"/>
    <property type="evidence" value="ECO:0007669"/>
    <property type="project" value="InterPro"/>
</dbReference>
<keyword evidence="7" id="KW-1185">Reference proteome</keyword>
<name>A0A8S1RXX5_PAROT</name>
<dbReference type="Proteomes" id="UP000683925">
    <property type="component" value="Unassembled WGS sequence"/>
</dbReference>
<gene>
    <name evidence="6" type="ORF">POCTA_138.1.T0030026</name>
</gene>
<comment type="similarity">
    <text evidence="1">Belongs to the universal ribosomal protein uS10 family.</text>
</comment>
<evidence type="ECO:0000313" key="6">
    <source>
        <dbReference type="EMBL" id="CAD8131639.1"/>
    </source>
</evidence>
<evidence type="ECO:0000259" key="5">
    <source>
        <dbReference type="SMART" id="SM01403"/>
    </source>
</evidence>
<evidence type="ECO:0000256" key="2">
    <source>
        <dbReference type="ARBA" id="ARBA00022980"/>
    </source>
</evidence>
<sequence length="182" mass="21386">MNLTTQKVPKIGPVLFQEREGGLNKQSWRVCEYNNIINEHIEEIYFKSFIKNIFQKTQNIMADLKEKKVEDEQQTKKIRMIVTSRNAQDLENFTNQVTEKARVIQRDQGQQVVFKGPVRMPTKHLKMTVRKSPCGEGSKTWDRFEMRIHKRVIDFQCTLPTFKDITNFKIGPGINVELNVEQ</sequence>
<dbReference type="SMART" id="SM01403">
    <property type="entry name" value="Ribosomal_S10"/>
    <property type="match status" value="1"/>
</dbReference>
<accession>A0A8S1RXX5</accession>
<reference evidence="6" key="1">
    <citation type="submission" date="2021-01" db="EMBL/GenBank/DDBJ databases">
        <authorList>
            <consortium name="Genoscope - CEA"/>
            <person name="William W."/>
        </authorList>
    </citation>
    <scope>NUCLEOTIDE SEQUENCE</scope>
</reference>
<dbReference type="OrthoDB" id="283998at2759"/>
<comment type="caution">
    <text evidence="6">The sequence shown here is derived from an EMBL/GenBank/DDBJ whole genome shotgun (WGS) entry which is preliminary data.</text>
</comment>
<proteinExistence type="inferred from homology"/>
<evidence type="ECO:0000313" key="7">
    <source>
        <dbReference type="Proteomes" id="UP000683925"/>
    </source>
</evidence>
<dbReference type="EMBL" id="CAJJDP010000001">
    <property type="protein sequence ID" value="CAD8131639.1"/>
    <property type="molecule type" value="Genomic_DNA"/>
</dbReference>
<dbReference type="InterPro" id="IPR005729">
    <property type="entry name" value="Ribosomal_uS10_euk/arc"/>
</dbReference>
<organism evidence="6 7">
    <name type="scientific">Paramecium octaurelia</name>
    <dbReference type="NCBI Taxonomy" id="43137"/>
    <lineage>
        <taxon>Eukaryota</taxon>
        <taxon>Sar</taxon>
        <taxon>Alveolata</taxon>
        <taxon>Ciliophora</taxon>
        <taxon>Intramacronucleata</taxon>
        <taxon>Oligohymenophorea</taxon>
        <taxon>Peniculida</taxon>
        <taxon>Parameciidae</taxon>
        <taxon>Paramecium</taxon>
    </lineage>
</organism>
<dbReference type="InterPro" id="IPR027486">
    <property type="entry name" value="Ribosomal_uS10_dom"/>
</dbReference>
<evidence type="ECO:0000256" key="4">
    <source>
        <dbReference type="ARBA" id="ARBA00035162"/>
    </source>
</evidence>
<dbReference type="InterPro" id="IPR001848">
    <property type="entry name" value="Ribosomal_uS10"/>
</dbReference>
<dbReference type="OMA" id="TMAMGMI"/>
<dbReference type="FunFam" id="3.30.70.600:FF:000004">
    <property type="entry name" value="30S ribosomal protein S10"/>
    <property type="match status" value="1"/>
</dbReference>
<evidence type="ECO:0000256" key="3">
    <source>
        <dbReference type="ARBA" id="ARBA00023274"/>
    </source>
</evidence>
<dbReference type="GO" id="GO:0006412">
    <property type="term" value="P:translation"/>
    <property type="evidence" value="ECO:0007669"/>
    <property type="project" value="InterPro"/>
</dbReference>
<protein>
    <recommendedName>
        <fullName evidence="4">Small ribosomal subunit protein uS10</fullName>
    </recommendedName>
</protein>
<dbReference type="AlphaFoldDB" id="A0A8S1RXX5"/>
<feature type="domain" description="Small ribosomal subunit protein uS10" evidence="5">
    <location>
        <begin position="79"/>
        <end position="179"/>
    </location>
</feature>
<evidence type="ECO:0000256" key="1">
    <source>
        <dbReference type="ARBA" id="ARBA00007102"/>
    </source>
</evidence>
<dbReference type="PANTHER" id="PTHR11700">
    <property type="entry name" value="30S RIBOSOMAL PROTEIN S10 FAMILY MEMBER"/>
    <property type="match status" value="1"/>
</dbReference>
<keyword evidence="2" id="KW-0689">Ribosomal protein</keyword>
<keyword evidence="3" id="KW-0687">Ribonucleoprotein</keyword>
<dbReference type="GO" id="GO:0015935">
    <property type="term" value="C:small ribosomal subunit"/>
    <property type="evidence" value="ECO:0007669"/>
    <property type="project" value="InterPro"/>
</dbReference>
<dbReference type="HAMAP" id="MF_00508">
    <property type="entry name" value="Ribosomal_uS10"/>
    <property type="match status" value="1"/>
</dbReference>
<dbReference type="Pfam" id="PF00338">
    <property type="entry name" value="Ribosomal_S10"/>
    <property type="match status" value="1"/>
</dbReference>